<gene>
    <name evidence="6" type="ORF">BDV33DRAFT_230376</name>
</gene>
<dbReference type="PIRSF" id="PIRSF000451">
    <property type="entry name" value="PKS_III"/>
    <property type="match status" value="1"/>
</dbReference>
<reference evidence="6 7" key="1">
    <citation type="submission" date="2019-04" db="EMBL/GenBank/DDBJ databases">
        <title>Fungal friends and foes A comparative genomics study of 23 Aspergillus species from section Flavi.</title>
        <authorList>
            <consortium name="DOE Joint Genome Institute"/>
            <person name="Kjaerbolling I."/>
            <person name="Vesth T.C."/>
            <person name="Frisvad J.C."/>
            <person name="Nybo J.L."/>
            <person name="Theobald S."/>
            <person name="Kildgaard S."/>
            <person name="Petersen T.I."/>
            <person name="Kuo A."/>
            <person name="Sato A."/>
            <person name="Lyhne E.K."/>
            <person name="Kogle M.E."/>
            <person name="Wiebenga A."/>
            <person name="Kun R.S."/>
            <person name="Lubbers R.J."/>
            <person name="Makela M.R."/>
            <person name="Barry K."/>
            <person name="Chovatia M."/>
            <person name="Clum A."/>
            <person name="Daum C."/>
            <person name="Haridas S."/>
            <person name="He G."/>
            <person name="LaButti K."/>
            <person name="Lipzen A."/>
            <person name="Mondo S."/>
            <person name="Pangilinan J."/>
            <person name="Riley R."/>
            <person name="Salamov A."/>
            <person name="Simmons B.A."/>
            <person name="Magnuson J.K."/>
            <person name="Henrissat B."/>
            <person name="Mortensen U.H."/>
            <person name="Larsen T.O."/>
            <person name="De vries R.P."/>
            <person name="Grigoriev I.V."/>
            <person name="Machida M."/>
            <person name="Baker S.E."/>
            <person name="Andersen M.R."/>
        </authorList>
    </citation>
    <scope>NUCLEOTIDE SEQUENCE [LARGE SCALE GENOMIC DNA]</scope>
    <source>
        <strain evidence="6 7">CBS 126849</strain>
    </source>
</reference>
<dbReference type="GO" id="GO:0030639">
    <property type="term" value="P:polyketide biosynthetic process"/>
    <property type="evidence" value="ECO:0007669"/>
    <property type="project" value="TreeGrafter"/>
</dbReference>
<dbReference type="PANTHER" id="PTHR11877:SF46">
    <property type="entry name" value="TYPE III POLYKETIDE SYNTHASE A"/>
    <property type="match status" value="1"/>
</dbReference>
<keyword evidence="2 3" id="KW-0808">Transferase</keyword>
<dbReference type="PANTHER" id="PTHR11877">
    <property type="entry name" value="HYDROXYMETHYLGLUTARYL-COA SYNTHASE"/>
    <property type="match status" value="1"/>
</dbReference>
<name>A0A5N6EYA5_9EURO</name>
<dbReference type="Gene3D" id="3.40.47.10">
    <property type="match status" value="2"/>
</dbReference>
<dbReference type="Pfam" id="PF02797">
    <property type="entry name" value="Chal_sti_synt_C"/>
    <property type="match status" value="1"/>
</dbReference>
<evidence type="ECO:0000259" key="5">
    <source>
        <dbReference type="Pfam" id="PF02797"/>
    </source>
</evidence>
<organism evidence="6 7">
    <name type="scientific">Aspergillus novoparasiticus</name>
    <dbReference type="NCBI Taxonomy" id="986946"/>
    <lineage>
        <taxon>Eukaryota</taxon>
        <taxon>Fungi</taxon>
        <taxon>Dikarya</taxon>
        <taxon>Ascomycota</taxon>
        <taxon>Pezizomycotina</taxon>
        <taxon>Eurotiomycetes</taxon>
        <taxon>Eurotiomycetidae</taxon>
        <taxon>Eurotiales</taxon>
        <taxon>Aspergillaceae</taxon>
        <taxon>Aspergillus</taxon>
        <taxon>Aspergillus subgen. Circumdati</taxon>
    </lineage>
</organism>
<dbReference type="AlphaFoldDB" id="A0A5N6EYA5"/>
<evidence type="ECO:0000259" key="4">
    <source>
        <dbReference type="Pfam" id="PF00195"/>
    </source>
</evidence>
<dbReference type="InterPro" id="IPR001099">
    <property type="entry name" value="Chalcone/stilbene_synt_N"/>
</dbReference>
<feature type="domain" description="Chalcone/stilbene synthase C-terminal" evidence="5">
    <location>
        <begin position="255"/>
        <end position="386"/>
    </location>
</feature>
<evidence type="ECO:0000313" key="7">
    <source>
        <dbReference type="Proteomes" id="UP000326799"/>
    </source>
</evidence>
<feature type="domain" description="Chalcone/stilbene synthase N-terminal" evidence="4">
    <location>
        <begin position="21"/>
        <end position="232"/>
    </location>
</feature>
<keyword evidence="7" id="KW-1185">Reference proteome</keyword>
<dbReference type="GO" id="GO:0016747">
    <property type="term" value="F:acyltransferase activity, transferring groups other than amino-acyl groups"/>
    <property type="evidence" value="ECO:0007669"/>
    <property type="project" value="InterPro"/>
</dbReference>
<dbReference type="InterPro" id="IPR012328">
    <property type="entry name" value="Chalcone/stilbene_synt_C"/>
</dbReference>
<sequence>MGAILSNPAKDASAYPSQEDESSLMITGLATKWPSKLIGSKDLEAYALNHYPEDAPWLQSLMKINEQTGIQSRAVVDIWDDPRWHQDVPPTAEDVDAAFRNYGVQLAKGAALDALSDSHISPSSVTHVVAVTATNAGSPGYDQVVARELGIPATAERVLLAGVGCAGGLAALRVASNLARAATLQHQEARILIIACEVCSIQIRAELHAASQSHTVGIGPALFGDGAAAMVLCNSYNLSDKIPRRFSVIDWRTCITPNTHQDMSYQVTSNGFLLSLSKQVPKYTAASLQTPFQSLLEANGKVMSPVDFDWAVHPGGLSVIKGAQIAMNLPDEALMASYEIYRTRGNASSVAVLAVLDRLRSMDMRKQDVIACSFGPGLTTEMALLKRWL</sequence>
<keyword evidence="3" id="KW-0012">Acyltransferase</keyword>
<dbReference type="InterPro" id="IPR011141">
    <property type="entry name" value="Polyketide_synthase_type-III"/>
</dbReference>
<evidence type="ECO:0000256" key="2">
    <source>
        <dbReference type="ARBA" id="ARBA00022679"/>
    </source>
</evidence>
<proteinExistence type="inferred from homology"/>
<evidence type="ECO:0000313" key="6">
    <source>
        <dbReference type="EMBL" id="KAB8221510.1"/>
    </source>
</evidence>
<dbReference type="Pfam" id="PF00195">
    <property type="entry name" value="Chal_sti_synt_N"/>
    <property type="match status" value="1"/>
</dbReference>
<evidence type="ECO:0000256" key="3">
    <source>
        <dbReference type="RuleBase" id="RU003633"/>
    </source>
</evidence>
<dbReference type="SUPFAM" id="SSF53901">
    <property type="entry name" value="Thiolase-like"/>
    <property type="match status" value="2"/>
</dbReference>
<evidence type="ECO:0000256" key="1">
    <source>
        <dbReference type="ARBA" id="ARBA00005531"/>
    </source>
</evidence>
<dbReference type="EMBL" id="ML733420">
    <property type="protein sequence ID" value="KAB8221510.1"/>
    <property type="molecule type" value="Genomic_DNA"/>
</dbReference>
<dbReference type="Proteomes" id="UP000326799">
    <property type="component" value="Unassembled WGS sequence"/>
</dbReference>
<comment type="similarity">
    <text evidence="1 3">Belongs to the thiolase-like superfamily. Chalcone/stilbene synthases family.</text>
</comment>
<protein>
    <submittedName>
        <fullName evidence="6">Chalcone synthase B</fullName>
    </submittedName>
</protein>
<dbReference type="InterPro" id="IPR016039">
    <property type="entry name" value="Thiolase-like"/>
</dbReference>
<accession>A0A5N6EYA5</accession>